<keyword evidence="2" id="KW-1133">Transmembrane helix</keyword>
<dbReference type="PROSITE" id="PS51257">
    <property type="entry name" value="PROKAR_LIPOPROTEIN"/>
    <property type="match status" value="1"/>
</dbReference>
<proteinExistence type="predicted"/>
<evidence type="ECO:0000256" key="2">
    <source>
        <dbReference type="SAM" id="Phobius"/>
    </source>
</evidence>
<reference evidence="3 4" key="1">
    <citation type="journal article" date="2016" name="Nat. Commun.">
        <title>Thousands of microbial genomes shed light on interconnected biogeochemical processes in an aquifer system.</title>
        <authorList>
            <person name="Anantharaman K."/>
            <person name="Brown C.T."/>
            <person name="Hug L.A."/>
            <person name="Sharon I."/>
            <person name="Castelle C.J."/>
            <person name="Probst A.J."/>
            <person name="Thomas B.C."/>
            <person name="Singh A."/>
            <person name="Wilkins M.J."/>
            <person name="Karaoz U."/>
            <person name="Brodie E.L."/>
            <person name="Williams K.H."/>
            <person name="Hubbard S.S."/>
            <person name="Banfield J.F."/>
        </authorList>
    </citation>
    <scope>NUCLEOTIDE SEQUENCE [LARGE SCALE GENOMIC DNA]</scope>
</reference>
<keyword evidence="2" id="KW-0472">Membrane</keyword>
<organism evidence="3 4">
    <name type="scientific">Candidatus Chisholmbacteria bacterium RIFCSPHIGHO2_01_FULL_52_32</name>
    <dbReference type="NCBI Taxonomy" id="1797591"/>
    <lineage>
        <taxon>Bacteria</taxon>
        <taxon>Candidatus Chisholmiibacteriota</taxon>
    </lineage>
</organism>
<sequence>MRKSRNDRRTKSLSPIIVFVGCIALILYLGSANLVGGIATEDSATDASIPQEQIKENLKDRLEKAAKDNQPLQLKRAWVGTLDSIANHTLTIETREGPRLASVSAETTFVRMPKRETIKLADLELGSYTVAMGHLNGNQVLAALRIIVEKEVPPPADRLPHFIKILKFDMKKDLLTGELPTQETLTALLTKDTILTTAEGGAVKKASTDDLVEGRRAVAIVKTESAKGQSPTLVNIHLLAPQGGEESLQEEPEASTPSERPRELPDTSPSPTE</sequence>
<evidence type="ECO:0000313" key="3">
    <source>
        <dbReference type="EMBL" id="OGY18295.1"/>
    </source>
</evidence>
<dbReference type="Proteomes" id="UP000179233">
    <property type="component" value="Unassembled WGS sequence"/>
</dbReference>
<accession>A0A1G1VSA6</accession>
<protein>
    <recommendedName>
        <fullName evidence="5">DUF5666 domain-containing protein</fullName>
    </recommendedName>
</protein>
<dbReference type="AlphaFoldDB" id="A0A1G1VSA6"/>
<evidence type="ECO:0008006" key="5">
    <source>
        <dbReference type="Google" id="ProtNLM"/>
    </source>
</evidence>
<feature type="transmembrane region" description="Helical" evidence="2">
    <location>
        <begin position="12"/>
        <end position="30"/>
    </location>
</feature>
<evidence type="ECO:0000256" key="1">
    <source>
        <dbReference type="SAM" id="MobiDB-lite"/>
    </source>
</evidence>
<dbReference type="EMBL" id="MHCJ01000003">
    <property type="protein sequence ID" value="OGY18295.1"/>
    <property type="molecule type" value="Genomic_DNA"/>
</dbReference>
<keyword evidence="2" id="KW-0812">Transmembrane</keyword>
<gene>
    <name evidence="3" type="ORF">A2786_02125</name>
</gene>
<feature type="region of interest" description="Disordered" evidence="1">
    <location>
        <begin position="239"/>
        <end position="273"/>
    </location>
</feature>
<evidence type="ECO:0000313" key="4">
    <source>
        <dbReference type="Proteomes" id="UP000179233"/>
    </source>
</evidence>
<name>A0A1G1VSA6_9BACT</name>
<comment type="caution">
    <text evidence="3">The sequence shown here is derived from an EMBL/GenBank/DDBJ whole genome shotgun (WGS) entry which is preliminary data.</text>
</comment>